<dbReference type="OrthoDB" id="494991at2"/>
<organism evidence="6 7">
    <name type="scientific">Natronincola peptidivorans</name>
    <dbReference type="NCBI Taxonomy" id="426128"/>
    <lineage>
        <taxon>Bacteria</taxon>
        <taxon>Bacillati</taxon>
        <taxon>Bacillota</taxon>
        <taxon>Clostridia</taxon>
        <taxon>Peptostreptococcales</taxon>
        <taxon>Natronincolaceae</taxon>
        <taxon>Natronincola</taxon>
    </lineage>
</organism>
<protein>
    <submittedName>
        <fullName evidence="6">Transcriptional regulator, TetR family</fullName>
    </submittedName>
</protein>
<evidence type="ECO:0000256" key="1">
    <source>
        <dbReference type="ARBA" id="ARBA00023015"/>
    </source>
</evidence>
<dbReference type="SUPFAM" id="SSF48498">
    <property type="entry name" value="Tetracyclin repressor-like, C-terminal domain"/>
    <property type="match status" value="1"/>
</dbReference>
<dbReference type="PRINTS" id="PR00455">
    <property type="entry name" value="HTHTETR"/>
</dbReference>
<dbReference type="Gene3D" id="1.10.357.10">
    <property type="entry name" value="Tetracycline Repressor, domain 2"/>
    <property type="match status" value="1"/>
</dbReference>
<feature type="DNA-binding region" description="H-T-H motif" evidence="4">
    <location>
        <begin position="26"/>
        <end position="45"/>
    </location>
</feature>
<dbReference type="Proteomes" id="UP000199568">
    <property type="component" value="Unassembled WGS sequence"/>
</dbReference>
<evidence type="ECO:0000256" key="2">
    <source>
        <dbReference type="ARBA" id="ARBA00023125"/>
    </source>
</evidence>
<keyword evidence="2 4" id="KW-0238">DNA-binding</keyword>
<evidence type="ECO:0000256" key="3">
    <source>
        <dbReference type="ARBA" id="ARBA00023163"/>
    </source>
</evidence>
<proteinExistence type="predicted"/>
<reference evidence="6 7" key="1">
    <citation type="submission" date="2016-10" db="EMBL/GenBank/DDBJ databases">
        <authorList>
            <person name="de Groot N.N."/>
        </authorList>
    </citation>
    <scope>NUCLEOTIDE SEQUENCE [LARGE SCALE GENOMIC DNA]</scope>
    <source>
        <strain evidence="6 7">DSM 18979</strain>
    </source>
</reference>
<dbReference type="RefSeq" id="WP_090441738.1">
    <property type="nucleotide sequence ID" value="NZ_FOHU01000005.1"/>
</dbReference>
<dbReference type="InterPro" id="IPR009057">
    <property type="entry name" value="Homeodomain-like_sf"/>
</dbReference>
<dbReference type="AlphaFoldDB" id="A0A1I0C825"/>
<keyword evidence="7" id="KW-1185">Reference proteome</keyword>
<dbReference type="EMBL" id="FOHU01000005">
    <property type="protein sequence ID" value="SET15702.1"/>
    <property type="molecule type" value="Genomic_DNA"/>
</dbReference>
<gene>
    <name evidence="6" type="ORF">SAMN05660297_01529</name>
</gene>
<dbReference type="InterPro" id="IPR001647">
    <property type="entry name" value="HTH_TetR"/>
</dbReference>
<dbReference type="PROSITE" id="PS01081">
    <property type="entry name" value="HTH_TETR_1"/>
    <property type="match status" value="1"/>
</dbReference>
<sequence>MMTDTRDRIVEIASKLFMQKSFKEVTIKEIVEKTGVSQGAFFHYFKTKEVLFLEVIENALSFVDDYYDNLTKDSLQQFYRQYIDTYLDSFLPKHISIEDRDMVMNYFSLYFEAVKIFPDFKQKMSDIYEIELNNWKSVVSTARANGEISSVMKDEEVAKMFIISGDGLAIQIISKGYDYEGAKNKWMTLWDSFYEVLKSKN</sequence>
<dbReference type="GO" id="GO:0003677">
    <property type="term" value="F:DNA binding"/>
    <property type="evidence" value="ECO:0007669"/>
    <property type="project" value="UniProtKB-UniRule"/>
</dbReference>
<name>A0A1I0C825_9FIRM</name>
<dbReference type="SUPFAM" id="SSF46689">
    <property type="entry name" value="Homeodomain-like"/>
    <property type="match status" value="1"/>
</dbReference>
<keyword evidence="1" id="KW-0805">Transcription regulation</keyword>
<dbReference type="PROSITE" id="PS50977">
    <property type="entry name" value="HTH_TETR_2"/>
    <property type="match status" value="1"/>
</dbReference>
<evidence type="ECO:0000313" key="6">
    <source>
        <dbReference type="EMBL" id="SET15702.1"/>
    </source>
</evidence>
<evidence type="ECO:0000313" key="7">
    <source>
        <dbReference type="Proteomes" id="UP000199568"/>
    </source>
</evidence>
<dbReference type="Pfam" id="PF00440">
    <property type="entry name" value="TetR_N"/>
    <property type="match status" value="1"/>
</dbReference>
<keyword evidence="3" id="KW-0804">Transcription</keyword>
<feature type="domain" description="HTH tetR-type" evidence="5">
    <location>
        <begin position="3"/>
        <end position="63"/>
    </location>
</feature>
<dbReference type="PANTHER" id="PTHR47506">
    <property type="entry name" value="TRANSCRIPTIONAL REGULATORY PROTEIN"/>
    <property type="match status" value="1"/>
</dbReference>
<dbReference type="PANTHER" id="PTHR47506:SF1">
    <property type="entry name" value="HTH-TYPE TRANSCRIPTIONAL REGULATOR YJDC"/>
    <property type="match status" value="1"/>
</dbReference>
<accession>A0A1I0C825</accession>
<evidence type="ECO:0000259" key="5">
    <source>
        <dbReference type="PROSITE" id="PS50977"/>
    </source>
</evidence>
<dbReference type="InterPro" id="IPR023772">
    <property type="entry name" value="DNA-bd_HTH_TetR-type_CS"/>
</dbReference>
<dbReference type="InterPro" id="IPR036271">
    <property type="entry name" value="Tet_transcr_reg_TetR-rel_C_sf"/>
</dbReference>
<dbReference type="STRING" id="426128.SAMN05660297_01529"/>
<evidence type="ECO:0000256" key="4">
    <source>
        <dbReference type="PROSITE-ProRule" id="PRU00335"/>
    </source>
</evidence>